<keyword evidence="3" id="KW-1003">Cell membrane</keyword>
<evidence type="ECO:0000256" key="2">
    <source>
        <dbReference type="ARBA" id="ARBA00008914"/>
    </source>
</evidence>
<dbReference type="AlphaFoldDB" id="A0A6G7VA86"/>
<dbReference type="InterPro" id="IPR050330">
    <property type="entry name" value="Bact_OuterMem_StrucFunc"/>
</dbReference>
<dbReference type="CDD" id="cd07185">
    <property type="entry name" value="OmpA_C-like"/>
    <property type="match status" value="1"/>
</dbReference>
<dbReference type="InterPro" id="IPR006665">
    <property type="entry name" value="OmpA-like"/>
</dbReference>
<feature type="coiled-coil region" evidence="8">
    <location>
        <begin position="112"/>
        <end position="143"/>
    </location>
</feature>
<evidence type="ECO:0000256" key="3">
    <source>
        <dbReference type="ARBA" id="ARBA00022475"/>
    </source>
</evidence>
<evidence type="ECO:0000256" key="6">
    <source>
        <dbReference type="ARBA" id="ARBA00023136"/>
    </source>
</evidence>
<reference evidence="12" key="1">
    <citation type="submission" date="2020-01" db="EMBL/GenBank/DDBJ databases">
        <title>Caldichromatium gen. nov., sp. nov., a thermophilic purple sulfur bacterium member of the family Chromatiaceae isolated from Nakabusa hot spring, Japan.</title>
        <authorList>
            <person name="Saini M.K."/>
            <person name="Hanada S."/>
            <person name="Tank M."/>
        </authorList>
    </citation>
    <scope>NUCLEOTIDE SEQUENCE [LARGE SCALE GENOMIC DNA]</scope>
    <source>
        <strain evidence="12">No.7</strain>
    </source>
</reference>
<keyword evidence="8" id="KW-0175">Coiled coil</keyword>
<dbReference type="InterPro" id="IPR017733">
    <property type="entry name" value="OmpA-like_dom_proteobacteria"/>
</dbReference>
<evidence type="ECO:0000256" key="5">
    <source>
        <dbReference type="ARBA" id="ARBA00022989"/>
    </source>
</evidence>
<evidence type="ECO:0000313" key="11">
    <source>
        <dbReference type="EMBL" id="QIK36785.1"/>
    </source>
</evidence>
<dbReference type="InterPro" id="IPR036737">
    <property type="entry name" value="OmpA-like_sf"/>
</dbReference>
<evidence type="ECO:0000256" key="1">
    <source>
        <dbReference type="ARBA" id="ARBA00004162"/>
    </source>
</evidence>
<dbReference type="Gene3D" id="3.30.1330.60">
    <property type="entry name" value="OmpA-like domain"/>
    <property type="match status" value="1"/>
</dbReference>
<accession>A0A6G7VA86</accession>
<keyword evidence="12" id="KW-1185">Reference proteome</keyword>
<protein>
    <submittedName>
        <fullName evidence="11">Type VI secretion system protein TssL</fullName>
    </submittedName>
</protein>
<dbReference type="PANTHER" id="PTHR30329">
    <property type="entry name" value="STATOR ELEMENT OF FLAGELLAR MOTOR COMPLEX"/>
    <property type="match status" value="1"/>
</dbReference>
<dbReference type="EMBL" id="CP048029">
    <property type="protein sequence ID" value="QIK36785.1"/>
    <property type="molecule type" value="Genomic_DNA"/>
</dbReference>
<dbReference type="KEGG" id="cjap:GWK36_00870"/>
<comment type="subcellular location">
    <subcellularLocation>
        <location evidence="1">Cell membrane</location>
        <topology evidence="1">Single-pass membrane protein</topology>
    </subcellularLocation>
</comment>
<evidence type="ECO:0000256" key="7">
    <source>
        <dbReference type="PROSITE-ProRule" id="PRU00473"/>
    </source>
</evidence>
<feature type="domain" description="OmpA-like" evidence="10">
    <location>
        <begin position="141"/>
        <end position="262"/>
    </location>
</feature>
<gene>
    <name evidence="11" type="primary">tssL</name>
    <name evidence="11" type="ORF">GWK36_00870</name>
</gene>
<dbReference type="Pfam" id="PF13677">
    <property type="entry name" value="MotB_plug"/>
    <property type="match status" value="1"/>
</dbReference>
<sequence>MSDEECECPAASAGAPEWMATFADLMSLMMCFFVLLLSFSEMDVIKYKQVAGSLKAAFGVQRDIPAQEDPLGTSIIMQEFSPAQPQPTVLNEVRQQTTDESKRVLEIQDPAIEDAQDKAEDLKEQLKKEIKDGLLEINTVDDQVVIQIREKGSFPSASARINPQFATVLMKVATALNQIQGRILVAGHSDNRPIQTLEFPSNWVLSAARAAAVAHTMTREGGVDPHRIEIRAYGENRPIESNDTEDGRAKNRRVEIIVLGERSAKALENIEQPPGADHG</sequence>
<dbReference type="PROSITE" id="PS51123">
    <property type="entry name" value="OMPA_2"/>
    <property type="match status" value="1"/>
</dbReference>
<keyword evidence="4 9" id="KW-0812">Transmembrane</keyword>
<name>A0A6G7VA86_9GAMM</name>
<dbReference type="Pfam" id="PF00691">
    <property type="entry name" value="OmpA"/>
    <property type="match status" value="1"/>
</dbReference>
<evidence type="ECO:0000256" key="9">
    <source>
        <dbReference type="SAM" id="Phobius"/>
    </source>
</evidence>
<feature type="transmembrane region" description="Helical" evidence="9">
    <location>
        <begin position="18"/>
        <end position="39"/>
    </location>
</feature>
<comment type="similarity">
    <text evidence="2">Belongs to the MotB family.</text>
</comment>
<dbReference type="GO" id="GO:0005886">
    <property type="term" value="C:plasma membrane"/>
    <property type="evidence" value="ECO:0007669"/>
    <property type="project" value="UniProtKB-SubCell"/>
</dbReference>
<evidence type="ECO:0000313" key="12">
    <source>
        <dbReference type="Proteomes" id="UP000502699"/>
    </source>
</evidence>
<keyword evidence="6 7" id="KW-0472">Membrane</keyword>
<proteinExistence type="inferred from homology"/>
<evidence type="ECO:0000256" key="4">
    <source>
        <dbReference type="ARBA" id="ARBA00022692"/>
    </source>
</evidence>
<dbReference type="RefSeq" id="WP_166269263.1">
    <property type="nucleotide sequence ID" value="NZ_CP048029.1"/>
</dbReference>
<dbReference type="InterPro" id="IPR025713">
    <property type="entry name" value="MotB-like_N_dom"/>
</dbReference>
<organism evidence="11 12">
    <name type="scientific">Caldichromatium japonicum</name>
    <dbReference type="NCBI Taxonomy" id="2699430"/>
    <lineage>
        <taxon>Bacteria</taxon>
        <taxon>Pseudomonadati</taxon>
        <taxon>Pseudomonadota</taxon>
        <taxon>Gammaproteobacteria</taxon>
        <taxon>Chromatiales</taxon>
        <taxon>Chromatiaceae</taxon>
        <taxon>Caldichromatium</taxon>
    </lineage>
</organism>
<dbReference type="NCBIfam" id="TIGR03350">
    <property type="entry name" value="type_VI_ompA"/>
    <property type="match status" value="1"/>
</dbReference>
<dbReference type="PANTHER" id="PTHR30329:SF21">
    <property type="entry name" value="LIPOPROTEIN YIAD-RELATED"/>
    <property type="match status" value="1"/>
</dbReference>
<evidence type="ECO:0000259" key="10">
    <source>
        <dbReference type="PROSITE" id="PS51123"/>
    </source>
</evidence>
<dbReference type="Proteomes" id="UP000502699">
    <property type="component" value="Chromosome"/>
</dbReference>
<evidence type="ECO:0000256" key="8">
    <source>
        <dbReference type="SAM" id="Coils"/>
    </source>
</evidence>
<dbReference type="SUPFAM" id="SSF103088">
    <property type="entry name" value="OmpA-like"/>
    <property type="match status" value="1"/>
</dbReference>
<keyword evidence="5 9" id="KW-1133">Transmembrane helix</keyword>